<feature type="domain" description="NAD-dependent epimerase/dehydratase" evidence="2">
    <location>
        <begin position="2"/>
        <end position="205"/>
    </location>
</feature>
<keyword evidence="4" id="KW-1185">Reference proteome</keyword>
<name>A0A7H8NJE0_9ACTN</name>
<dbReference type="PANTHER" id="PTHR43245:SF13">
    <property type="entry name" value="UDP-D-APIOSE_UDP-D-XYLOSE SYNTHASE 2"/>
    <property type="match status" value="1"/>
</dbReference>
<protein>
    <submittedName>
        <fullName evidence="3">NAD-dependent epimerase/dehydratase family protein</fullName>
    </submittedName>
</protein>
<dbReference type="Gene3D" id="3.40.50.720">
    <property type="entry name" value="NAD(P)-binding Rossmann-like Domain"/>
    <property type="match status" value="1"/>
</dbReference>
<evidence type="ECO:0000313" key="3">
    <source>
        <dbReference type="EMBL" id="QKW54669.1"/>
    </source>
</evidence>
<dbReference type="PANTHER" id="PTHR43245">
    <property type="entry name" value="BIFUNCTIONAL POLYMYXIN RESISTANCE PROTEIN ARNA"/>
    <property type="match status" value="1"/>
</dbReference>
<proteinExistence type="predicted"/>
<dbReference type="AlphaFoldDB" id="A0A7H8NJE0"/>
<feature type="region of interest" description="Disordered" evidence="1">
    <location>
        <begin position="309"/>
        <end position="347"/>
    </location>
</feature>
<organism evidence="3 4">
    <name type="scientific">Streptomyces buecherae</name>
    <dbReference type="NCBI Taxonomy" id="2763006"/>
    <lineage>
        <taxon>Bacteria</taxon>
        <taxon>Bacillati</taxon>
        <taxon>Actinomycetota</taxon>
        <taxon>Actinomycetes</taxon>
        <taxon>Kitasatosporales</taxon>
        <taxon>Streptomycetaceae</taxon>
        <taxon>Streptomyces</taxon>
    </lineage>
</organism>
<dbReference type="InterPro" id="IPR036291">
    <property type="entry name" value="NAD(P)-bd_dom_sf"/>
</dbReference>
<evidence type="ECO:0000313" key="4">
    <source>
        <dbReference type="Proteomes" id="UP000509303"/>
    </source>
</evidence>
<dbReference type="Proteomes" id="UP000509303">
    <property type="component" value="Chromosome"/>
</dbReference>
<sequence>MLGGTEFVGRAVTEAALARGWEVTVFHRGRHAAPPGTEALLGDRTAEGGLAALTEGAVAGRAWDLVVDTWSKAPAAVRDSARVLAGRVGRYVYVSSGSVYRYPSAAGHDESWPVVDASPDDGDDVDYARAKRGGELAVLDAFGERALLVRAGLILGPYENIGRLPWWLGRMARGGTVLAPGPRELALQYVDVRDLAAWCLDAGAAGLGGPYNVISPSGHATTGELLTACARVTGGGATLRWLDAGAVLAAGIEPWTELPVWAAAGELYDALHRTDVSRAVAAGLRCRPVEQTVADTWRWLQDIGGVAPHRPDRSRVGLDPAKEARALRAAAGEGGGGAGQGQAQRPG</sequence>
<dbReference type="SUPFAM" id="SSF51735">
    <property type="entry name" value="NAD(P)-binding Rossmann-fold domains"/>
    <property type="match status" value="1"/>
</dbReference>
<dbReference type="Pfam" id="PF01370">
    <property type="entry name" value="Epimerase"/>
    <property type="match status" value="1"/>
</dbReference>
<feature type="compositionally biased region" description="Basic and acidic residues" evidence="1">
    <location>
        <begin position="309"/>
        <end position="326"/>
    </location>
</feature>
<evidence type="ECO:0000256" key="1">
    <source>
        <dbReference type="SAM" id="MobiDB-lite"/>
    </source>
</evidence>
<accession>A0A7H8NJE0</accession>
<evidence type="ECO:0000259" key="2">
    <source>
        <dbReference type="Pfam" id="PF01370"/>
    </source>
</evidence>
<reference evidence="3 4" key="1">
    <citation type="submission" date="2020-06" db="EMBL/GenBank/DDBJ databases">
        <title>Genome mining for natural products.</title>
        <authorList>
            <person name="Zhang B."/>
            <person name="Shi J."/>
            <person name="Ge H."/>
        </authorList>
    </citation>
    <scope>NUCLEOTIDE SEQUENCE [LARGE SCALE GENOMIC DNA]</scope>
    <source>
        <strain evidence="3 4">NA00687</strain>
    </source>
</reference>
<dbReference type="EMBL" id="CP054929">
    <property type="protein sequence ID" value="QKW54669.1"/>
    <property type="molecule type" value="Genomic_DNA"/>
</dbReference>
<gene>
    <name evidence="3" type="ORF">HUT08_21025</name>
</gene>
<dbReference type="InterPro" id="IPR050177">
    <property type="entry name" value="Lipid_A_modif_metabolic_enz"/>
</dbReference>
<dbReference type="InterPro" id="IPR001509">
    <property type="entry name" value="Epimerase_deHydtase"/>
</dbReference>